<dbReference type="EMBL" id="JAUJYO010000005">
    <property type="protein sequence ID" value="KAK1315556.1"/>
    <property type="molecule type" value="Genomic_DNA"/>
</dbReference>
<dbReference type="Pfam" id="PF17123">
    <property type="entry name" value="zf-RING_11"/>
    <property type="match status" value="1"/>
</dbReference>
<dbReference type="InterPro" id="IPR013083">
    <property type="entry name" value="Znf_RING/FYVE/PHD"/>
</dbReference>
<comment type="caution">
    <text evidence="2">The sequence shown here is derived from an EMBL/GenBank/DDBJ whole genome shotgun (WGS) entry which is preliminary data.</text>
</comment>
<dbReference type="Proteomes" id="UP001180020">
    <property type="component" value="Unassembled WGS sequence"/>
</dbReference>
<evidence type="ECO:0000313" key="3">
    <source>
        <dbReference type="Proteomes" id="UP001180020"/>
    </source>
</evidence>
<gene>
    <name evidence="2" type="ORF">QJS10_CPA05g01734</name>
</gene>
<feature type="domain" description="RING-type" evidence="1">
    <location>
        <begin position="28"/>
        <end position="55"/>
    </location>
</feature>
<evidence type="ECO:0000259" key="1">
    <source>
        <dbReference type="Pfam" id="PF17123"/>
    </source>
</evidence>
<accession>A0AAV9ER19</accession>
<dbReference type="Gene3D" id="3.30.40.10">
    <property type="entry name" value="Zinc/RING finger domain, C3HC4 (zinc finger)"/>
    <property type="match status" value="1"/>
</dbReference>
<dbReference type="SUPFAM" id="SSF57850">
    <property type="entry name" value="RING/U-box"/>
    <property type="match status" value="1"/>
</dbReference>
<dbReference type="InterPro" id="IPR001841">
    <property type="entry name" value="Znf_RING"/>
</dbReference>
<organism evidence="2 3">
    <name type="scientific">Acorus calamus</name>
    <name type="common">Sweet flag</name>
    <dbReference type="NCBI Taxonomy" id="4465"/>
    <lineage>
        <taxon>Eukaryota</taxon>
        <taxon>Viridiplantae</taxon>
        <taxon>Streptophyta</taxon>
        <taxon>Embryophyta</taxon>
        <taxon>Tracheophyta</taxon>
        <taxon>Spermatophyta</taxon>
        <taxon>Magnoliopsida</taxon>
        <taxon>Liliopsida</taxon>
        <taxon>Acoraceae</taxon>
        <taxon>Acorus</taxon>
    </lineage>
</organism>
<reference evidence="2" key="1">
    <citation type="journal article" date="2023" name="Nat. Commun.">
        <title>Diploid and tetraploid genomes of Acorus and the evolution of monocots.</title>
        <authorList>
            <person name="Ma L."/>
            <person name="Liu K.W."/>
            <person name="Li Z."/>
            <person name="Hsiao Y.Y."/>
            <person name="Qi Y."/>
            <person name="Fu T."/>
            <person name="Tang G.D."/>
            <person name="Zhang D."/>
            <person name="Sun W.H."/>
            <person name="Liu D.K."/>
            <person name="Li Y."/>
            <person name="Chen G.Z."/>
            <person name="Liu X.D."/>
            <person name="Liao X.Y."/>
            <person name="Jiang Y.T."/>
            <person name="Yu X."/>
            <person name="Hao Y."/>
            <person name="Huang J."/>
            <person name="Zhao X.W."/>
            <person name="Ke S."/>
            <person name="Chen Y.Y."/>
            <person name="Wu W.L."/>
            <person name="Hsu J.L."/>
            <person name="Lin Y.F."/>
            <person name="Huang M.D."/>
            <person name="Li C.Y."/>
            <person name="Huang L."/>
            <person name="Wang Z.W."/>
            <person name="Zhao X."/>
            <person name="Zhong W.Y."/>
            <person name="Peng D.H."/>
            <person name="Ahmad S."/>
            <person name="Lan S."/>
            <person name="Zhang J.S."/>
            <person name="Tsai W.C."/>
            <person name="Van de Peer Y."/>
            <person name="Liu Z.J."/>
        </authorList>
    </citation>
    <scope>NUCLEOTIDE SEQUENCE</scope>
    <source>
        <strain evidence="2">CP</strain>
    </source>
</reference>
<protein>
    <recommendedName>
        <fullName evidence="1">RING-type domain-containing protein</fullName>
    </recommendedName>
</protein>
<sequence>MGFEPRDGDRPRRESLPEVEVTEVEMVCAVCLEGMRAGEKARRMPWDHMYHGDCISI</sequence>
<reference evidence="2" key="2">
    <citation type="submission" date="2023-06" db="EMBL/GenBank/DDBJ databases">
        <authorList>
            <person name="Ma L."/>
            <person name="Liu K.-W."/>
            <person name="Li Z."/>
            <person name="Hsiao Y.-Y."/>
            <person name="Qi Y."/>
            <person name="Fu T."/>
            <person name="Tang G."/>
            <person name="Zhang D."/>
            <person name="Sun W.-H."/>
            <person name="Liu D.-K."/>
            <person name="Li Y."/>
            <person name="Chen G.-Z."/>
            <person name="Liu X.-D."/>
            <person name="Liao X.-Y."/>
            <person name="Jiang Y.-T."/>
            <person name="Yu X."/>
            <person name="Hao Y."/>
            <person name="Huang J."/>
            <person name="Zhao X.-W."/>
            <person name="Ke S."/>
            <person name="Chen Y.-Y."/>
            <person name="Wu W.-L."/>
            <person name="Hsu J.-L."/>
            <person name="Lin Y.-F."/>
            <person name="Huang M.-D."/>
            <person name="Li C.-Y."/>
            <person name="Huang L."/>
            <person name="Wang Z.-W."/>
            <person name="Zhao X."/>
            <person name="Zhong W.-Y."/>
            <person name="Peng D.-H."/>
            <person name="Ahmad S."/>
            <person name="Lan S."/>
            <person name="Zhang J.-S."/>
            <person name="Tsai W.-C."/>
            <person name="Van De Peer Y."/>
            <person name="Liu Z.-J."/>
        </authorList>
    </citation>
    <scope>NUCLEOTIDE SEQUENCE</scope>
    <source>
        <strain evidence="2">CP</strain>
        <tissue evidence="2">Leaves</tissue>
    </source>
</reference>
<dbReference type="AlphaFoldDB" id="A0AAV9ER19"/>
<name>A0AAV9ER19_ACOCL</name>
<evidence type="ECO:0000313" key="2">
    <source>
        <dbReference type="EMBL" id="KAK1315556.1"/>
    </source>
</evidence>
<proteinExistence type="predicted"/>
<keyword evidence="3" id="KW-1185">Reference proteome</keyword>